<dbReference type="KEGG" id="dsq:DICSQDRAFT_175868"/>
<feature type="compositionally biased region" description="Polar residues" evidence="1">
    <location>
        <begin position="86"/>
        <end position="95"/>
    </location>
</feature>
<sequence length="566" mass="62092">MSQTAQGADGRPQADSTLGAPPDSQPQLLQQQQQQQQQQGPLPPFDKTRSQTDRDSDDAMDAASDLFTEREGSSEETVALKRLRTSRATYSVSRTDTIDRELSPLRKPPPQSSWDKEPKKGQHPERPEALEDWVRLFGDTKSYNPEFDEARYSGIPTGFHANPNYWLAQIGKEKPALPEGGEAFVTGPLPHIHISDWRHLGNIQDQQSAMVKERGKALLALVPHGGGREMNKAAVKIAQCFQEFLSSLRFEGLGGKGADVIVTPPDPRNAGGIGSKNPFAQPWTFYVDIQNDPADFLRAFLLYQEHFAISPLLSFSVYPLVSDNPQPWKLFVLMSPHLPRLDAAHNKVLAMRDATRNTIIGRLKAHQGYRDLVAKLATCNIGHTGDHEQVFKTVTDTYHLQPVTAETSDGTYPAYIFYARPITTGEKELDSLKSAIREALCGATGDHFYVNMRKIQVIDDAKSGPAAVDCKLCKSETHITAECPLPKARGWRGLNASDLGRNGTTTNSNAGPAREDQGNFMEGVLGAIRGNGMTSSPRGKRGRGNANGRGRGRGGSGRGGWYANRT</sequence>
<reference evidence="2 3" key="1">
    <citation type="journal article" date="2012" name="Science">
        <title>The Paleozoic origin of enzymatic lignin decomposition reconstructed from 31 fungal genomes.</title>
        <authorList>
            <person name="Floudas D."/>
            <person name="Binder M."/>
            <person name="Riley R."/>
            <person name="Barry K."/>
            <person name="Blanchette R.A."/>
            <person name="Henrissat B."/>
            <person name="Martinez A.T."/>
            <person name="Otillar R."/>
            <person name="Spatafora J.W."/>
            <person name="Yadav J.S."/>
            <person name="Aerts A."/>
            <person name="Benoit I."/>
            <person name="Boyd A."/>
            <person name="Carlson A."/>
            <person name="Copeland A."/>
            <person name="Coutinho P.M."/>
            <person name="de Vries R.P."/>
            <person name="Ferreira P."/>
            <person name="Findley K."/>
            <person name="Foster B."/>
            <person name="Gaskell J."/>
            <person name="Glotzer D."/>
            <person name="Gorecki P."/>
            <person name="Heitman J."/>
            <person name="Hesse C."/>
            <person name="Hori C."/>
            <person name="Igarashi K."/>
            <person name="Jurgens J.A."/>
            <person name="Kallen N."/>
            <person name="Kersten P."/>
            <person name="Kohler A."/>
            <person name="Kuees U."/>
            <person name="Kumar T.K.A."/>
            <person name="Kuo A."/>
            <person name="LaButti K."/>
            <person name="Larrondo L.F."/>
            <person name="Lindquist E."/>
            <person name="Ling A."/>
            <person name="Lombard V."/>
            <person name="Lucas S."/>
            <person name="Lundell T."/>
            <person name="Martin R."/>
            <person name="McLaughlin D.J."/>
            <person name="Morgenstern I."/>
            <person name="Morin E."/>
            <person name="Murat C."/>
            <person name="Nagy L.G."/>
            <person name="Nolan M."/>
            <person name="Ohm R.A."/>
            <person name="Patyshakuliyeva A."/>
            <person name="Rokas A."/>
            <person name="Ruiz-Duenas F.J."/>
            <person name="Sabat G."/>
            <person name="Salamov A."/>
            <person name="Samejima M."/>
            <person name="Schmutz J."/>
            <person name="Slot J.C."/>
            <person name="St John F."/>
            <person name="Stenlid J."/>
            <person name="Sun H."/>
            <person name="Sun S."/>
            <person name="Syed K."/>
            <person name="Tsang A."/>
            <person name="Wiebenga A."/>
            <person name="Young D."/>
            <person name="Pisabarro A."/>
            <person name="Eastwood D.C."/>
            <person name="Martin F."/>
            <person name="Cullen D."/>
            <person name="Grigoriev I.V."/>
            <person name="Hibbett D.S."/>
        </authorList>
    </citation>
    <scope>NUCLEOTIDE SEQUENCE [LARGE SCALE GENOMIC DNA]</scope>
    <source>
        <strain evidence="2 3">LYAD-421 SS1</strain>
    </source>
</reference>
<dbReference type="Proteomes" id="UP000053319">
    <property type="component" value="Unassembled WGS sequence"/>
</dbReference>
<name>R7SH36_DICSQ</name>
<dbReference type="RefSeq" id="XP_007371792.1">
    <property type="nucleotide sequence ID" value="XM_007371730.1"/>
</dbReference>
<evidence type="ECO:0000313" key="3">
    <source>
        <dbReference type="Proteomes" id="UP000053319"/>
    </source>
</evidence>
<organism evidence="2 3">
    <name type="scientific">Dichomitus squalens (strain LYAD-421)</name>
    <name type="common">Western red white-rot fungus</name>
    <dbReference type="NCBI Taxonomy" id="732165"/>
    <lineage>
        <taxon>Eukaryota</taxon>
        <taxon>Fungi</taxon>
        <taxon>Dikarya</taxon>
        <taxon>Basidiomycota</taxon>
        <taxon>Agaricomycotina</taxon>
        <taxon>Agaricomycetes</taxon>
        <taxon>Polyporales</taxon>
        <taxon>Polyporaceae</taxon>
        <taxon>Dichomitus</taxon>
    </lineage>
</organism>
<dbReference type="GeneID" id="18840297"/>
<feature type="compositionally biased region" description="Gly residues" evidence="1">
    <location>
        <begin position="545"/>
        <end position="560"/>
    </location>
</feature>
<dbReference type="AlphaFoldDB" id="R7SH36"/>
<evidence type="ECO:0000313" key="2">
    <source>
        <dbReference type="EMBL" id="EJF55469.1"/>
    </source>
</evidence>
<protein>
    <submittedName>
        <fullName evidence="2">Uncharacterized protein</fullName>
    </submittedName>
</protein>
<dbReference type="OrthoDB" id="2755229at2759"/>
<feature type="region of interest" description="Disordered" evidence="1">
    <location>
        <begin position="494"/>
        <end position="517"/>
    </location>
</feature>
<accession>R7SH36</accession>
<dbReference type="EMBL" id="JH719618">
    <property type="protein sequence ID" value="EJF55469.1"/>
    <property type="molecule type" value="Genomic_DNA"/>
</dbReference>
<feature type="compositionally biased region" description="Basic and acidic residues" evidence="1">
    <location>
        <begin position="114"/>
        <end position="129"/>
    </location>
</feature>
<feature type="region of interest" description="Disordered" evidence="1">
    <location>
        <begin position="1"/>
        <end position="129"/>
    </location>
</feature>
<gene>
    <name evidence="2" type="ORF">DICSQDRAFT_175868</name>
</gene>
<feature type="compositionally biased region" description="Low complexity" evidence="1">
    <location>
        <begin position="25"/>
        <end position="40"/>
    </location>
</feature>
<dbReference type="OMA" id="CKSRIHC"/>
<evidence type="ECO:0000256" key="1">
    <source>
        <dbReference type="SAM" id="MobiDB-lite"/>
    </source>
</evidence>
<dbReference type="HOGENOM" id="CLU_481480_0_0_1"/>
<proteinExistence type="predicted"/>
<feature type="region of interest" description="Disordered" evidence="1">
    <location>
        <begin position="529"/>
        <end position="566"/>
    </location>
</feature>